<feature type="transmembrane region" description="Helical" evidence="1">
    <location>
        <begin position="6"/>
        <end position="26"/>
    </location>
</feature>
<gene>
    <name evidence="2" type="ORF">CLV43_109235</name>
</gene>
<keyword evidence="1" id="KW-0472">Membrane</keyword>
<feature type="transmembrane region" description="Helical" evidence="1">
    <location>
        <begin position="102"/>
        <end position="121"/>
    </location>
</feature>
<dbReference type="AlphaFoldDB" id="A0A2T0SX83"/>
<feature type="transmembrane region" description="Helical" evidence="1">
    <location>
        <begin position="154"/>
        <end position="177"/>
    </location>
</feature>
<feature type="transmembrane region" description="Helical" evidence="1">
    <location>
        <begin position="47"/>
        <end position="65"/>
    </location>
</feature>
<name>A0A2T0SX83_9PSEU</name>
<feature type="transmembrane region" description="Helical" evidence="1">
    <location>
        <begin position="246"/>
        <end position="263"/>
    </location>
</feature>
<dbReference type="PANTHER" id="PTHR40761">
    <property type="entry name" value="CONSERVED INTEGRAL MEMBRANE ALANINE VALINE AND LEUCINE RICH PROTEIN-RELATED"/>
    <property type="match status" value="1"/>
</dbReference>
<protein>
    <recommendedName>
        <fullName evidence="4">EamA-like transporter family protein</fullName>
    </recommendedName>
</protein>
<dbReference type="SUPFAM" id="SSF103481">
    <property type="entry name" value="Multidrug resistance efflux transporter EmrE"/>
    <property type="match status" value="1"/>
</dbReference>
<keyword evidence="1" id="KW-1133">Transmembrane helix</keyword>
<evidence type="ECO:0008006" key="4">
    <source>
        <dbReference type="Google" id="ProtNLM"/>
    </source>
</evidence>
<dbReference type="InterPro" id="IPR037185">
    <property type="entry name" value="EmrE-like"/>
</dbReference>
<reference evidence="2 3" key="1">
    <citation type="submission" date="2018-03" db="EMBL/GenBank/DDBJ databases">
        <title>Genomic Encyclopedia of Archaeal and Bacterial Type Strains, Phase II (KMG-II): from individual species to whole genera.</title>
        <authorList>
            <person name="Goeker M."/>
        </authorList>
    </citation>
    <scope>NUCLEOTIDE SEQUENCE [LARGE SCALE GENOMIC DNA]</scope>
    <source>
        <strain evidence="2 3">DSM 44720</strain>
    </source>
</reference>
<comment type="caution">
    <text evidence="2">The sequence shown here is derived from an EMBL/GenBank/DDBJ whole genome shotgun (WGS) entry which is preliminary data.</text>
</comment>
<accession>A0A2T0SX83</accession>
<feature type="transmembrane region" description="Helical" evidence="1">
    <location>
        <begin position="215"/>
        <end position="234"/>
    </location>
</feature>
<dbReference type="RefSeq" id="WP_245887076.1">
    <property type="nucleotide sequence ID" value="NZ_PVTF01000009.1"/>
</dbReference>
<dbReference type="EMBL" id="PVTF01000009">
    <property type="protein sequence ID" value="PRY38015.1"/>
    <property type="molecule type" value="Genomic_DNA"/>
</dbReference>
<evidence type="ECO:0000313" key="3">
    <source>
        <dbReference type="Proteomes" id="UP000239494"/>
    </source>
</evidence>
<evidence type="ECO:0000313" key="2">
    <source>
        <dbReference type="EMBL" id="PRY38015.1"/>
    </source>
</evidence>
<sequence length="279" mass="27904">MLGCWELVASAVLYAMGIVAQSVAARRAEHRPGADLGLIARLATDRLYLLGFTAQVGGFVLAFLARGSLPLYLVQAGSASAIGIATAFGVLVLGWRVRRVEVVVLVLLAVGMVLLGGAAAPSTARDLTPTMVAALVGVLVLTALLGVRTGRPNALVSAAVPAGVAFAVVAVAGRALAGGDLLALPWQPLAWVLVSAAVLGQALLAGALQRGSATSAIATMDATSMVLASVVGMVAMGDRVAPGREWWVVVGLALVVLGVLALGKAPAASPAAAPVEEAV</sequence>
<feature type="transmembrane region" description="Helical" evidence="1">
    <location>
        <begin position="189"/>
        <end position="208"/>
    </location>
</feature>
<dbReference type="Proteomes" id="UP000239494">
    <property type="component" value="Unassembled WGS sequence"/>
</dbReference>
<proteinExistence type="predicted"/>
<keyword evidence="3" id="KW-1185">Reference proteome</keyword>
<organism evidence="2 3">
    <name type="scientific">Umezawaea tangerina</name>
    <dbReference type="NCBI Taxonomy" id="84725"/>
    <lineage>
        <taxon>Bacteria</taxon>
        <taxon>Bacillati</taxon>
        <taxon>Actinomycetota</taxon>
        <taxon>Actinomycetes</taxon>
        <taxon>Pseudonocardiales</taxon>
        <taxon>Pseudonocardiaceae</taxon>
        <taxon>Umezawaea</taxon>
    </lineage>
</organism>
<evidence type="ECO:0000256" key="1">
    <source>
        <dbReference type="SAM" id="Phobius"/>
    </source>
</evidence>
<dbReference type="PANTHER" id="PTHR40761:SF1">
    <property type="entry name" value="CONSERVED INTEGRAL MEMBRANE ALANINE VALINE AND LEUCINE RICH PROTEIN-RELATED"/>
    <property type="match status" value="1"/>
</dbReference>
<keyword evidence="1" id="KW-0812">Transmembrane</keyword>
<feature type="transmembrane region" description="Helical" evidence="1">
    <location>
        <begin position="71"/>
        <end position="95"/>
    </location>
</feature>
<feature type="transmembrane region" description="Helical" evidence="1">
    <location>
        <begin position="127"/>
        <end position="147"/>
    </location>
</feature>